<dbReference type="Proteomes" id="UP000629468">
    <property type="component" value="Unassembled WGS sequence"/>
</dbReference>
<evidence type="ECO:0000313" key="5">
    <source>
        <dbReference type="EMBL" id="KAF7768536.1"/>
    </source>
</evidence>
<comment type="similarity">
    <text evidence="1">Belongs to the SurE nucleotidase family.</text>
</comment>
<evidence type="ECO:0000259" key="4">
    <source>
        <dbReference type="Pfam" id="PF01975"/>
    </source>
</evidence>
<organism evidence="5 6">
    <name type="scientific">Agaricus bisporus var. burnettii</name>
    <dbReference type="NCBI Taxonomy" id="192524"/>
    <lineage>
        <taxon>Eukaryota</taxon>
        <taxon>Fungi</taxon>
        <taxon>Dikarya</taxon>
        <taxon>Basidiomycota</taxon>
        <taxon>Agaricomycotina</taxon>
        <taxon>Agaricomycetes</taxon>
        <taxon>Agaricomycetidae</taxon>
        <taxon>Agaricales</taxon>
        <taxon>Agaricineae</taxon>
        <taxon>Agaricaceae</taxon>
        <taxon>Agaricus</taxon>
    </lineage>
</organism>
<dbReference type="InterPro" id="IPR002828">
    <property type="entry name" value="SurE-like_Pase/nucleotidase"/>
</dbReference>
<dbReference type="InterPro" id="IPR036523">
    <property type="entry name" value="SurE-like_sf"/>
</dbReference>
<reference evidence="5 6" key="1">
    <citation type="journal article" name="Sci. Rep.">
        <title>Telomere-to-telomere assembled and centromere annotated genomes of the two main subspecies of the button mushroom Agaricus bisporus reveal especially polymorphic chromosome ends.</title>
        <authorList>
            <person name="Sonnenberg A.S.M."/>
            <person name="Sedaghat-Telgerd N."/>
            <person name="Lavrijssen B."/>
            <person name="Ohm R.A."/>
            <person name="Hendrickx P.M."/>
            <person name="Scholtmeijer K."/>
            <person name="Baars J.J.P."/>
            <person name="van Peer A."/>
        </authorList>
    </citation>
    <scope>NUCLEOTIDE SEQUENCE [LARGE SCALE GENOMIC DNA]</scope>
    <source>
        <strain evidence="5 6">H119_p4</strain>
    </source>
</reference>
<evidence type="ECO:0000256" key="3">
    <source>
        <dbReference type="ARBA" id="ARBA00022801"/>
    </source>
</evidence>
<dbReference type="Pfam" id="PF01975">
    <property type="entry name" value="SurE"/>
    <property type="match status" value="1"/>
</dbReference>
<feature type="domain" description="Survival protein SurE-like phosphatase/nucleotidase" evidence="4">
    <location>
        <begin position="47"/>
        <end position="251"/>
    </location>
</feature>
<keyword evidence="2" id="KW-0479">Metal-binding</keyword>
<evidence type="ECO:0000313" key="6">
    <source>
        <dbReference type="Proteomes" id="UP000629468"/>
    </source>
</evidence>
<dbReference type="GO" id="GO:0008252">
    <property type="term" value="F:nucleotidase activity"/>
    <property type="evidence" value="ECO:0007669"/>
    <property type="project" value="InterPro"/>
</dbReference>
<sequence length="331" mass="35164">MWGKSLTLRLLRGSHSCTCTSLRTMKSSFTKILALTTLICGTAAQKILLANDDGWATANIREEYKELVAAGFEVILSASPVDRSGTGRSTATPTPMNETCEFNTCPIGSPAIGTDPNDPNIHYVHAFPADAVRFGIQDFAQARWGENPDLVVAGVNIGRNLGSTVFISGTDSAACEAANLGVPSFAFSGQSGRFVSYTTLETEPNAQSTIDAKIYTALVRKFLSGYLAGHSSDPSSRLVPAGTTVNINFSATNICNNNPDNFRFVATKSFSNTPGGDTERCGSRQLPLEQTVSDAGCFVTISVINSTTETNSRAAEQKAVFDKADSLLTCL</sequence>
<dbReference type="GO" id="GO:0046872">
    <property type="term" value="F:metal ion binding"/>
    <property type="evidence" value="ECO:0007669"/>
    <property type="project" value="UniProtKB-KW"/>
</dbReference>
<dbReference type="AlphaFoldDB" id="A0A8H7C7W0"/>
<dbReference type="SUPFAM" id="SSF64167">
    <property type="entry name" value="SurE-like"/>
    <property type="match status" value="1"/>
</dbReference>
<dbReference type="InterPro" id="IPR030048">
    <property type="entry name" value="SurE"/>
</dbReference>
<evidence type="ECO:0000256" key="1">
    <source>
        <dbReference type="ARBA" id="ARBA00011062"/>
    </source>
</evidence>
<keyword evidence="3" id="KW-0378">Hydrolase</keyword>
<dbReference type="PANTHER" id="PTHR30457">
    <property type="entry name" value="5'-NUCLEOTIDASE SURE"/>
    <property type="match status" value="1"/>
</dbReference>
<dbReference type="PANTHER" id="PTHR30457:SF0">
    <property type="entry name" value="PHOSPHATASE, PUTATIVE (AFU_ORTHOLOGUE AFUA_4G01070)-RELATED"/>
    <property type="match status" value="1"/>
</dbReference>
<protein>
    <recommendedName>
        <fullName evidence="4">Survival protein SurE-like phosphatase/nucleotidase domain-containing protein</fullName>
    </recommendedName>
</protein>
<dbReference type="Gene3D" id="3.40.1210.10">
    <property type="entry name" value="Survival protein SurE-like phosphatase/nucleotidase"/>
    <property type="match status" value="1"/>
</dbReference>
<proteinExistence type="inferred from homology"/>
<comment type="caution">
    <text evidence="5">The sequence shown here is derived from an EMBL/GenBank/DDBJ whole genome shotgun (WGS) entry which is preliminary data.</text>
</comment>
<gene>
    <name evidence="5" type="ORF">Agabi119p4_7779</name>
</gene>
<accession>A0A8H7C7W0</accession>
<name>A0A8H7C7W0_AGABI</name>
<dbReference type="EMBL" id="JABXXO010000010">
    <property type="protein sequence ID" value="KAF7768536.1"/>
    <property type="molecule type" value="Genomic_DNA"/>
</dbReference>
<evidence type="ECO:0000256" key="2">
    <source>
        <dbReference type="ARBA" id="ARBA00022723"/>
    </source>
</evidence>